<dbReference type="OrthoDB" id="1741911at2759"/>
<gene>
    <name evidence="1" type="ORF">CR513_05061</name>
</gene>
<evidence type="ECO:0000313" key="2">
    <source>
        <dbReference type="Proteomes" id="UP000257109"/>
    </source>
</evidence>
<comment type="caution">
    <text evidence="1">The sequence shown here is derived from an EMBL/GenBank/DDBJ whole genome shotgun (WGS) entry which is preliminary data.</text>
</comment>
<dbReference type="AlphaFoldDB" id="A0A371I5V4"/>
<feature type="non-terminal residue" evidence="1">
    <location>
        <position position="1"/>
    </location>
</feature>
<sequence length="156" mass="18520">MTKLATSFEKTKNERVDLLSKLASTQRCGNNCSIIHEKISKPMVEDLSRCCVETRKTWMDMLFEYFRKDEASKYTLVGDNLYRRGFSFPLLRCLDTKEVEYVMSIWIPYRRLSFGKQDRHGWILLSSTKRYQQFVDIHKASLESLHLVISPWPFHK</sequence>
<organism evidence="1 2">
    <name type="scientific">Mucuna pruriens</name>
    <name type="common">Velvet bean</name>
    <name type="synonym">Dolichos pruriens</name>
    <dbReference type="NCBI Taxonomy" id="157652"/>
    <lineage>
        <taxon>Eukaryota</taxon>
        <taxon>Viridiplantae</taxon>
        <taxon>Streptophyta</taxon>
        <taxon>Embryophyta</taxon>
        <taxon>Tracheophyta</taxon>
        <taxon>Spermatophyta</taxon>
        <taxon>Magnoliopsida</taxon>
        <taxon>eudicotyledons</taxon>
        <taxon>Gunneridae</taxon>
        <taxon>Pentapetalae</taxon>
        <taxon>rosids</taxon>
        <taxon>fabids</taxon>
        <taxon>Fabales</taxon>
        <taxon>Fabaceae</taxon>
        <taxon>Papilionoideae</taxon>
        <taxon>50 kb inversion clade</taxon>
        <taxon>NPAAA clade</taxon>
        <taxon>indigoferoid/millettioid clade</taxon>
        <taxon>Phaseoleae</taxon>
        <taxon>Mucuna</taxon>
    </lineage>
</organism>
<accession>A0A371I5V4</accession>
<dbReference type="EMBL" id="QJKJ01000846">
    <property type="protein sequence ID" value="RDY10427.1"/>
    <property type="molecule type" value="Genomic_DNA"/>
</dbReference>
<keyword evidence="2" id="KW-1185">Reference proteome</keyword>
<dbReference type="Proteomes" id="UP000257109">
    <property type="component" value="Unassembled WGS sequence"/>
</dbReference>
<name>A0A371I5V4_MUCPR</name>
<protein>
    <submittedName>
        <fullName evidence="1">Uncharacterized protein</fullName>
    </submittedName>
</protein>
<reference evidence="1" key="1">
    <citation type="submission" date="2018-05" db="EMBL/GenBank/DDBJ databases">
        <title>Draft genome of Mucuna pruriens seed.</title>
        <authorList>
            <person name="Nnadi N.E."/>
            <person name="Vos R."/>
            <person name="Hasami M.H."/>
            <person name="Devisetty U.K."/>
            <person name="Aguiy J.C."/>
        </authorList>
    </citation>
    <scope>NUCLEOTIDE SEQUENCE [LARGE SCALE GENOMIC DNA]</scope>
    <source>
        <strain evidence="1">JCA_2017</strain>
    </source>
</reference>
<evidence type="ECO:0000313" key="1">
    <source>
        <dbReference type="EMBL" id="RDY10427.1"/>
    </source>
</evidence>
<proteinExistence type="predicted"/>